<dbReference type="Pfam" id="PF03641">
    <property type="entry name" value="Lysine_decarbox"/>
    <property type="match status" value="1"/>
</dbReference>
<evidence type="ECO:0000256" key="2">
    <source>
        <dbReference type="ARBA" id="ARBA00006763"/>
    </source>
</evidence>
<dbReference type="EC" id="3.2.2.4" evidence="3"/>
<dbReference type="InterPro" id="IPR031100">
    <property type="entry name" value="LOG_fam"/>
</dbReference>
<sequence length="96" mass="10145">MTRHPIRTVGVFCGSVTGNGHDFASEAGLVGAQLGYQNRTVVYGGGRVGLMGAVADACLSHGGQVIGVMPKELVDKEIAHPDLTELMIVLDMHERK</sequence>
<proteinExistence type="inferred from homology"/>
<evidence type="ECO:0000256" key="4">
    <source>
        <dbReference type="ARBA" id="ARBA00031983"/>
    </source>
</evidence>
<dbReference type="GO" id="GO:0008714">
    <property type="term" value="F:AMP nucleosidase activity"/>
    <property type="evidence" value="ECO:0007669"/>
    <property type="project" value="UniProtKB-EC"/>
</dbReference>
<dbReference type="Gene3D" id="3.40.50.450">
    <property type="match status" value="1"/>
</dbReference>
<evidence type="ECO:0000256" key="3">
    <source>
        <dbReference type="ARBA" id="ARBA00011985"/>
    </source>
</evidence>
<dbReference type="GO" id="GO:0005829">
    <property type="term" value="C:cytosol"/>
    <property type="evidence" value="ECO:0007669"/>
    <property type="project" value="TreeGrafter"/>
</dbReference>
<reference evidence="5 6" key="1">
    <citation type="submission" date="2019-12" db="EMBL/GenBank/DDBJ databases">
        <title>Roseobacter cerasinus sp. nov., isolated from seawater around aquaculture.</title>
        <authorList>
            <person name="Muramatsu S."/>
            <person name="Takabe Y."/>
            <person name="Mori K."/>
            <person name="Takaichi S."/>
            <person name="Hanada S."/>
        </authorList>
    </citation>
    <scope>NUCLEOTIDE SEQUENCE [LARGE SCALE GENOMIC DNA]</scope>
    <source>
        <strain evidence="5 6">AI77</strain>
    </source>
</reference>
<evidence type="ECO:0000313" key="6">
    <source>
        <dbReference type="Proteomes" id="UP000436522"/>
    </source>
</evidence>
<dbReference type="PANTHER" id="PTHR31223:SF70">
    <property type="entry name" value="LOG FAMILY PROTEIN YJL055W"/>
    <property type="match status" value="1"/>
</dbReference>
<name>A0A640VUX8_9RHOB</name>
<organism evidence="5 6">
    <name type="scientific">Roseobacter cerasinus</name>
    <dbReference type="NCBI Taxonomy" id="2602289"/>
    <lineage>
        <taxon>Bacteria</taxon>
        <taxon>Pseudomonadati</taxon>
        <taxon>Pseudomonadota</taxon>
        <taxon>Alphaproteobacteria</taxon>
        <taxon>Rhodobacterales</taxon>
        <taxon>Roseobacteraceae</taxon>
        <taxon>Roseobacter</taxon>
    </lineage>
</organism>
<dbReference type="GO" id="GO:0009691">
    <property type="term" value="P:cytokinin biosynthetic process"/>
    <property type="evidence" value="ECO:0007669"/>
    <property type="project" value="TreeGrafter"/>
</dbReference>
<dbReference type="EMBL" id="BLIV01000007">
    <property type="protein sequence ID" value="GFE51829.1"/>
    <property type="molecule type" value="Genomic_DNA"/>
</dbReference>
<dbReference type="Proteomes" id="UP000436522">
    <property type="component" value="Unassembled WGS sequence"/>
</dbReference>
<comment type="caution">
    <text evidence="5">The sequence shown here is derived from an EMBL/GenBank/DDBJ whole genome shotgun (WGS) entry which is preliminary data.</text>
</comment>
<evidence type="ECO:0000256" key="1">
    <source>
        <dbReference type="ARBA" id="ARBA00000274"/>
    </source>
</evidence>
<comment type="catalytic activity">
    <reaction evidence="1">
        <text>AMP + H2O = D-ribose 5-phosphate + adenine</text>
        <dbReference type="Rhea" id="RHEA:20129"/>
        <dbReference type="ChEBI" id="CHEBI:15377"/>
        <dbReference type="ChEBI" id="CHEBI:16708"/>
        <dbReference type="ChEBI" id="CHEBI:78346"/>
        <dbReference type="ChEBI" id="CHEBI:456215"/>
        <dbReference type="EC" id="3.2.2.4"/>
    </reaction>
</comment>
<comment type="similarity">
    <text evidence="2">Belongs to the LOG family.</text>
</comment>
<dbReference type="AlphaFoldDB" id="A0A640VUX8"/>
<evidence type="ECO:0000313" key="5">
    <source>
        <dbReference type="EMBL" id="GFE51829.1"/>
    </source>
</evidence>
<protein>
    <recommendedName>
        <fullName evidence="4">AMP nucleosidase</fullName>
        <ecNumber evidence="3">3.2.2.4</ecNumber>
    </recommendedName>
    <alternativeName>
        <fullName evidence="4">AMP nucleosidase</fullName>
    </alternativeName>
</protein>
<accession>A0A640VUX8</accession>
<dbReference type="PANTHER" id="PTHR31223">
    <property type="entry name" value="LOG FAMILY PROTEIN YJL055W"/>
    <property type="match status" value="1"/>
</dbReference>
<gene>
    <name evidence="5" type="ORF">So717_35820</name>
</gene>
<keyword evidence="6" id="KW-1185">Reference proteome</keyword>
<dbReference type="SUPFAM" id="SSF102405">
    <property type="entry name" value="MCP/YpsA-like"/>
    <property type="match status" value="1"/>
</dbReference>